<evidence type="ECO:0000313" key="2">
    <source>
        <dbReference type="Proteomes" id="UP001302602"/>
    </source>
</evidence>
<dbReference type="AlphaFoldDB" id="A0AAN6U0T7"/>
<gene>
    <name evidence="1" type="ORF">N657DRAFT_644561</name>
</gene>
<keyword evidence="2" id="KW-1185">Reference proteome</keyword>
<dbReference type="Proteomes" id="UP001302602">
    <property type="component" value="Unassembled WGS sequence"/>
</dbReference>
<feature type="non-terminal residue" evidence="1">
    <location>
        <position position="76"/>
    </location>
</feature>
<name>A0AAN6U0T7_9PEZI</name>
<organism evidence="1 2">
    <name type="scientific">Parathielavia appendiculata</name>
    <dbReference type="NCBI Taxonomy" id="2587402"/>
    <lineage>
        <taxon>Eukaryota</taxon>
        <taxon>Fungi</taxon>
        <taxon>Dikarya</taxon>
        <taxon>Ascomycota</taxon>
        <taxon>Pezizomycotina</taxon>
        <taxon>Sordariomycetes</taxon>
        <taxon>Sordariomycetidae</taxon>
        <taxon>Sordariales</taxon>
        <taxon>Chaetomiaceae</taxon>
        <taxon>Parathielavia</taxon>
    </lineage>
</organism>
<proteinExistence type="predicted"/>
<dbReference type="GeneID" id="87829552"/>
<accession>A0AAN6U0T7</accession>
<comment type="caution">
    <text evidence="1">The sequence shown here is derived from an EMBL/GenBank/DDBJ whole genome shotgun (WGS) entry which is preliminary data.</text>
</comment>
<reference evidence="1" key="1">
    <citation type="journal article" date="2023" name="Mol. Phylogenet. Evol.">
        <title>Genome-scale phylogeny and comparative genomics of the fungal order Sordariales.</title>
        <authorList>
            <person name="Hensen N."/>
            <person name="Bonometti L."/>
            <person name="Westerberg I."/>
            <person name="Brannstrom I.O."/>
            <person name="Guillou S."/>
            <person name="Cros-Aarteil S."/>
            <person name="Calhoun S."/>
            <person name="Haridas S."/>
            <person name="Kuo A."/>
            <person name="Mondo S."/>
            <person name="Pangilinan J."/>
            <person name="Riley R."/>
            <person name="LaButti K."/>
            <person name="Andreopoulos B."/>
            <person name="Lipzen A."/>
            <person name="Chen C."/>
            <person name="Yan M."/>
            <person name="Daum C."/>
            <person name="Ng V."/>
            <person name="Clum A."/>
            <person name="Steindorff A."/>
            <person name="Ohm R.A."/>
            <person name="Martin F."/>
            <person name="Silar P."/>
            <person name="Natvig D.O."/>
            <person name="Lalanne C."/>
            <person name="Gautier V."/>
            <person name="Ament-Velasquez S.L."/>
            <person name="Kruys A."/>
            <person name="Hutchinson M.I."/>
            <person name="Powell A.J."/>
            <person name="Barry K."/>
            <person name="Miller A.N."/>
            <person name="Grigoriev I.V."/>
            <person name="Debuchy R."/>
            <person name="Gladieux P."/>
            <person name="Hiltunen Thoren M."/>
            <person name="Johannesson H."/>
        </authorList>
    </citation>
    <scope>NUCLEOTIDE SEQUENCE</scope>
    <source>
        <strain evidence="1">CBS 731.68</strain>
    </source>
</reference>
<dbReference type="RefSeq" id="XP_062648106.1">
    <property type="nucleotide sequence ID" value="XM_062792783.1"/>
</dbReference>
<reference evidence="1" key="2">
    <citation type="submission" date="2023-05" db="EMBL/GenBank/DDBJ databases">
        <authorList>
            <consortium name="Lawrence Berkeley National Laboratory"/>
            <person name="Steindorff A."/>
            <person name="Hensen N."/>
            <person name="Bonometti L."/>
            <person name="Westerberg I."/>
            <person name="Brannstrom I.O."/>
            <person name="Guillou S."/>
            <person name="Cros-Aarteil S."/>
            <person name="Calhoun S."/>
            <person name="Haridas S."/>
            <person name="Kuo A."/>
            <person name="Mondo S."/>
            <person name="Pangilinan J."/>
            <person name="Riley R."/>
            <person name="Labutti K."/>
            <person name="Andreopoulos B."/>
            <person name="Lipzen A."/>
            <person name="Chen C."/>
            <person name="Yanf M."/>
            <person name="Daum C."/>
            <person name="Ng V."/>
            <person name="Clum A."/>
            <person name="Ohm R."/>
            <person name="Martin F."/>
            <person name="Silar P."/>
            <person name="Natvig D."/>
            <person name="Lalanne C."/>
            <person name="Gautier V."/>
            <person name="Ament-Velasquez S.L."/>
            <person name="Kruys A."/>
            <person name="Hutchinson M.I."/>
            <person name="Powell A.J."/>
            <person name="Barry K."/>
            <person name="Miller A.N."/>
            <person name="Grigoriev I.V."/>
            <person name="Debuchy R."/>
            <person name="Gladieux P."/>
            <person name="Thoren M.H."/>
            <person name="Johannesson H."/>
        </authorList>
    </citation>
    <scope>NUCLEOTIDE SEQUENCE</scope>
    <source>
        <strain evidence="1">CBS 731.68</strain>
    </source>
</reference>
<sequence length="76" mass="8639">MSIFLDCDPTYHAIHIPNPDKFFAGRTHIAGRIASPRSIEPHRNALKSIKSIKSIRSAQFDQKRNKIAMHLLCLTL</sequence>
<dbReference type="EMBL" id="MU853227">
    <property type="protein sequence ID" value="KAK4124335.1"/>
    <property type="molecule type" value="Genomic_DNA"/>
</dbReference>
<evidence type="ECO:0000313" key="1">
    <source>
        <dbReference type="EMBL" id="KAK4124335.1"/>
    </source>
</evidence>
<protein>
    <submittedName>
        <fullName evidence="1">Uncharacterized protein</fullName>
    </submittedName>
</protein>